<protein>
    <submittedName>
        <fullName evidence="1">Uncharacterized protein</fullName>
    </submittedName>
</protein>
<accession>A0AAW2BQW1</accession>
<proteinExistence type="predicted"/>
<comment type="caution">
    <text evidence="1">The sequence shown here is derived from an EMBL/GenBank/DDBJ whole genome shotgun (WGS) entry which is preliminary data.</text>
</comment>
<gene>
    <name evidence="1" type="ORF">SO802_028550</name>
</gene>
<dbReference type="EMBL" id="JAZDWU010000010">
    <property type="protein sequence ID" value="KAK9988311.1"/>
    <property type="molecule type" value="Genomic_DNA"/>
</dbReference>
<dbReference type="InterPro" id="IPR027410">
    <property type="entry name" value="TCP-1-like_intermed_sf"/>
</dbReference>
<name>A0AAW2BQW1_9ROSI</name>
<sequence length="162" mass="17238">MLIEHSKTLPPVTAPPPSLSSLALSSVSASLCSPTVFTLQLFSILYIRSFSKPPMSSPPWPSPSSSPIASLSSSPLSLLSTARSLVSTLVSLAPLTVDSVLFVVDLMKPDIVNLRDIKIVKKLGGTVDDIELVKGLVFDKKVSHASSGLTHMENVKIVVIQF</sequence>
<dbReference type="AlphaFoldDB" id="A0AAW2BQW1"/>
<evidence type="ECO:0000313" key="1">
    <source>
        <dbReference type="EMBL" id="KAK9988311.1"/>
    </source>
</evidence>
<evidence type="ECO:0000313" key="2">
    <source>
        <dbReference type="Proteomes" id="UP001459277"/>
    </source>
</evidence>
<dbReference type="GO" id="GO:0005524">
    <property type="term" value="F:ATP binding"/>
    <property type="evidence" value="ECO:0007669"/>
    <property type="project" value="InterPro"/>
</dbReference>
<keyword evidence="2" id="KW-1185">Reference proteome</keyword>
<dbReference type="Gene3D" id="3.30.260.10">
    <property type="entry name" value="TCP-1-like chaperonin intermediate domain"/>
    <property type="match status" value="1"/>
</dbReference>
<reference evidence="1 2" key="1">
    <citation type="submission" date="2024-01" db="EMBL/GenBank/DDBJ databases">
        <title>A telomere-to-telomere, gap-free genome of sweet tea (Lithocarpus litseifolius).</title>
        <authorList>
            <person name="Zhou J."/>
        </authorList>
    </citation>
    <scope>NUCLEOTIDE SEQUENCE [LARGE SCALE GENOMIC DNA]</scope>
    <source>
        <strain evidence="1">Zhou-2022a</strain>
        <tissue evidence="1">Leaf</tissue>
    </source>
</reference>
<dbReference type="Proteomes" id="UP001459277">
    <property type="component" value="Unassembled WGS sequence"/>
</dbReference>
<dbReference type="InterPro" id="IPR002423">
    <property type="entry name" value="Cpn60/GroEL/TCP-1"/>
</dbReference>
<organism evidence="1 2">
    <name type="scientific">Lithocarpus litseifolius</name>
    <dbReference type="NCBI Taxonomy" id="425828"/>
    <lineage>
        <taxon>Eukaryota</taxon>
        <taxon>Viridiplantae</taxon>
        <taxon>Streptophyta</taxon>
        <taxon>Embryophyta</taxon>
        <taxon>Tracheophyta</taxon>
        <taxon>Spermatophyta</taxon>
        <taxon>Magnoliopsida</taxon>
        <taxon>eudicotyledons</taxon>
        <taxon>Gunneridae</taxon>
        <taxon>Pentapetalae</taxon>
        <taxon>rosids</taxon>
        <taxon>fabids</taxon>
        <taxon>Fagales</taxon>
        <taxon>Fagaceae</taxon>
        <taxon>Lithocarpus</taxon>
    </lineage>
</organism>
<dbReference type="Pfam" id="PF00118">
    <property type="entry name" value="Cpn60_TCP1"/>
    <property type="match status" value="1"/>
</dbReference>
<dbReference type="SUPFAM" id="SSF54849">
    <property type="entry name" value="GroEL-intermediate domain like"/>
    <property type="match status" value="1"/>
</dbReference>